<dbReference type="GO" id="GO:0008780">
    <property type="term" value="F:acyl-[acyl-carrier-protein]-UDP-N-acetylglucosamine O-acyltransferase activity"/>
    <property type="evidence" value="ECO:0007669"/>
    <property type="project" value="UniProtKB-UniRule"/>
</dbReference>
<protein>
    <recommendedName>
        <fullName evidence="10">Acyl-[acyl-carrier-protein]--UDP-N-acetylglucosamine O-acyltransferase</fullName>
        <shortName evidence="10">UDP-N-acetylglucosamine acyltransferase</shortName>
        <ecNumber evidence="10">2.3.1.129</ecNumber>
    </recommendedName>
</protein>
<comment type="subcellular location">
    <subcellularLocation>
        <location evidence="1 10">Cytoplasm</location>
    </subcellularLocation>
</comment>
<evidence type="ECO:0000256" key="3">
    <source>
        <dbReference type="ARBA" id="ARBA00022516"/>
    </source>
</evidence>
<dbReference type="HAMAP" id="MF_00387">
    <property type="entry name" value="LpxA"/>
    <property type="match status" value="1"/>
</dbReference>
<evidence type="ECO:0000313" key="12">
    <source>
        <dbReference type="EMBL" id="RIY34638.1"/>
    </source>
</evidence>
<organism evidence="12 13">
    <name type="scientific">Psittacicella hinzii</name>
    <dbReference type="NCBI Taxonomy" id="2028575"/>
    <lineage>
        <taxon>Bacteria</taxon>
        <taxon>Pseudomonadati</taxon>
        <taxon>Pseudomonadota</taxon>
        <taxon>Gammaproteobacteria</taxon>
        <taxon>Pasteurellales</taxon>
        <taxon>Psittacicellaceae</taxon>
        <taxon>Psittacicella</taxon>
    </lineage>
</organism>
<reference evidence="12 13" key="1">
    <citation type="submission" date="2017-08" db="EMBL/GenBank/DDBJ databases">
        <title>Reclassification of Bisgaard taxon 37 and 44.</title>
        <authorList>
            <person name="Christensen H."/>
        </authorList>
    </citation>
    <scope>NUCLEOTIDE SEQUENCE [LARGE SCALE GENOMIC DNA]</scope>
    <source>
        <strain evidence="12 13">111</strain>
    </source>
</reference>
<dbReference type="PANTHER" id="PTHR43480">
    <property type="entry name" value="ACYL-[ACYL-CARRIER-PROTEIN]--UDP-N-ACETYLGLUCOSAMINE O-ACYLTRANSFERASE"/>
    <property type="match status" value="1"/>
</dbReference>
<evidence type="ECO:0000256" key="2">
    <source>
        <dbReference type="ARBA" id="ARBA00022490"/>
    </source>
</evidence>
<evidence type="ECO:0000256" key="9">
    <source>
        <dbReference type="ARBA" id="ARBA00056633"/>
    </source>
</evidence>
<dbReference type="OrthoDB" id="9807278at2"/>
<dbReference type="SUPFAM" id="SSF51161">
    <property type="entry name" value="Trimeric LpxA-like enzymes"/>
    <property type="match status" value="1"/>
</dbReference>
<dbReference type="Pfam" id="PF00132">
    <property type="entry name" value="Hexapep"/>
    <property type="match status" value="2"/>
</dbReference>
<dbReference type="NCBIfam" id="NF003657">
    <property type="entry name" value="PRK05289.1"/>
    <property type="match status" value="1"/>
</dbReference>
<feature type="domain" description="UDP N-acetylglucosamine O-acyltransferase C-terminal" evidence="11">
    <location>
        <begin position="181"/>
        <end position="264"/>
    </location>
</feature>
<evidence type="ECO:0000256" key="6">
    <source>
        <dbReference type="ARBA" id="ARBA00022737"/>
    </source>
</evidence>
<dbReference type="Gene3D" id="1.20.1180.10">
    <property type="entry name" value="Udp N-acetylglucosamine O-acyltransferase, C-terminal domain"/>
    <property type="match status" value="1"/>
</dbReference>
<name>A0A3A1YBT4_9GAMM</name>
<dbReference type="InterPro" id="IPR037157">
    <property type="entry name" value="Acetyltransf_C_sf"/>
</dbReference>
<dbReference type="FunFam" id="2.160.10.10:FF:000003">
    <property type="entry name" value="Acyl-[acyl-carrier-protein]--UDP-N-acetylglucosamine O-acyltransferase"/>
    <property type="match status" value="1"/>
</dbReference>
<dbReference type="EC" id="2.3.1.129" evidence="10"/>
<dbReference type="UniPathway" id="UPA00359">
    <property type="reaction ID" value="UER00477"/>
</dbReference>
<comment type="similarity">
    <text evidence="10">Belongs to the transferase hexapeptide repeat family. LpxA subfamily.</text>
</comment>
<accession>A0A3A1YBT4</accession>
<dbReference type="NCBIfam" id="TIGR01852">
    <property type="entry name" value="lipid_A_lpxA"/>
    <property type="match status" value="1"/>
</dbReference>
<dbReference type="GO" id="GO:0005737">
    <property type="term" value="C:cytoplasm"/>
    <property type="evidence" value="ECO:0007669"/>
    <property type="project" value="UniProtKB-SubCell"/>
</dbReference>
<evidence type="ECO:0000256" key="7">
    <source>
        <dbReference type="ARBA" id="ARBA00023098"/>
    </source>
</evidence>
<keyword evidence="7 10" id="KW-0443">Lipid metabolism</keyword>
<dbReference type="InterPro" id="IPR010137">
    <property type="entry name" value="Lipid_A_LpxA"/>
</dbReference>
<dbReference type="PIRSF" id="PIRSF000456">
    <property type="entry name" value="UDP-GlcNAc_acltr"/>
    <property type="match status" value="1"/>
</dbReference>
<dbReference type="AlphaFoldDB" id="A0A3A1YBT4"/>
<keyword evidence="5 10" id="KW-0808">Transferase</keyword>
<keyword evidence="13" id="KW-1185">Reference proteome</keyword>
<gene>
    <name evidence="10" type="primary">lpxA</name>
    <name evidence="12" type="ORF">CKF58_07980</name>
</gene>
<evidence type="ECO:0000256" key="8">
    <source>
        <dbReference type="ARBA" id="ARBA00023315"/>
    </source>
</evidence>
<comment type="subunit">
    <text evidence="10">Homotrimer.</text>
</comment>
<evidence type="ECO:0000256" key="5">
    <source>
        <dbReference type="ARBA" id="ARBA00022679"/>
    </source>
</evidence>
<dbReference type="Proteomes" id="UP000265916">
    <property type="component" value="Unassembled WGS sequence"/>
</dbReference>
<dbReference type="GO" id="GO:0009245">
    <property type="term" value="P:lipid A biosynthetic process"/>
    <property type="evidence" value="ECO:0007669"/>
    <property type="project" value="UniProtKB-UniRule"/>
</dbReference>
<keyword evidence="8 10" id="KW-0012">Acyltransferase</keyword>
<dbReference type="RefSeq" id="WP_119532711.1">
    <property type="nucleotide sequence ID" value="NZ_JBHSSP010000026.1"/>
</dbReference>
<sequence length="269" mass="29087">MSISPLAIIHQTAIVSPNANIADNVKVGPFCIIEDNVTIGEGTELVSHVVVKGNTTIGKENKIYSFVTIGEVNQDLKYNGEDTQVIIGDRNSIRESCTIHRGTVQGISKTIVGDDNLLMVNVHVAHDCVIGNHNILANNVTLGGHVRIDNFAVIGGCTAVHQFVNIGSHVMMGGCSGVSQDVPPYLLAQGNHAFAIGLNTTGLTRRGFTDFQIKALKDAYRIIYRQGKTIDEAVGELEQLATHTTCVSLFVEFLKRSDAKRGIIRPRTK</sequence>
<dbReference type="EMBL" id="NRJG01000191">
    <property type="protein sequence ID" value="RIY34638.1"/>
    <property type="molecule type" value="Genomic_DNA"/>
</dbReference>
<dbReference type="CDD" id="cd03351">
    <property type="entry name" value="LbH_UDP-GlcNAc_AT"/>
    <property type="match status" value="1"/>
</dbReference>
<evidence type="ECO:0000256" key="4">
    <source>
        <dbReference type="ARBA" id="ARBA00022556"/>
    </source>
</evidence>
<evidence type="ECO:0000313" key="13">
    <source>
        <dbReference type="Proteomes" id="UP000265916"/>
    </source>
</evidence>
<keyword evidence="4 10" id="KW-0441">Lipid A biosynthesis</keyword>
<dbReference type="GO" id="GO:0016020">
    <property type="term" value="C:membrane"/>
    <property type="evidence" value="ECO:0007669"/>
    <property type="project" value="GOC"/>
</dbReference>
<dbReference type="Gene3D" id="2.160.10.10">
    <property type="entry name" value="Hexapeptide repeat proteins"/>
    <property type="match status" value="1"/>
</dbReference>
<proteinExistence type="inferred from homology"/>
<keyword evidence="3 10" id="KW-0444">Lipid biosynthesis</keyword>
<comment type="function">
    <text evidence="9 10">Involved in the biosynthesis of lipid A, a phosphorylated glycolipid that anchors the lipopolysaccharide to the outer membrane of the cell.</text>
</comment>
<evidence type="ECO:0000256" key="1">
    <source>
        <dbReference type="ARBA" id="ARBA00004496"/>
    </source>
</evidence>
<keyword evidence="2 10" id="KW-0963">Cytoplasm</keyword>
<evidence type="ECO:0000256" key="10">
    <source>
        <dbReference type="HAMAP-Rule" id="MF_00387"/>
    </source>
</evidence>
<dbReference type="InterPro" id="IPR018357">
    <property type="entry name" value="Hexapep_transf_CS"/>
</dbReference>
<dbReference type="InterPro" id="IPR029098">
    <property type="entry name" value="Acetyltransf_C"/>
</dbReference>
<comment type="catalytic activity">
    <reaction evidence="10">
        <text>a (3R)-hydroxyacyl-[ACP] + UDP-N-acetyl-alpha-D-glucosamine = a UDP-3-O-[(3R)-3-hydroxyacyl]-N-acetyl-alpha-D-glucosamine + holo-[ACP]</text>
        <dbReference type="Rhea" id="RHEA:67812"/>
        <dbReference type="Rhea" id="RHEA-COMP:9685"/>
        <dbReference type="Rhea" id="RHEA-COMP:9945"/>
        <dbReference type="ChEBI" id="CHEBI:57705"/>
        <dbReference type="ChEBI" id="CHEBI:64479"/>
        <dbReference type="ChEBI" id="CHEBI:78827"/>
        <dbReference type="ChEBI" id="CHEBI:173225"/>
        <dbReference type="EC" id="2.3.1.129"/>
    </reaction>
</comment>
<comment type="pathway">
    <text evidence="10">Glycolipid biosynthesis; lipid IV(A) biosynthesis; lipid IV(A) from (3R)-3-hydroxytetradecanoyl-[acyl-carrier-protein] and UDP-N-acetyl-alpha-D-glucosamine: step 1/6.</text>
</comment>
<evidence type="ECO:0000259" key="11">
    <source>
        <dbReference type="Pfam" id="PF13720"/>
    </source>
</evidence>
<dbReference type="PANTHER" id="PTHR43480:SF1">
    <property type="entry name" value="ACYL-[ACYL-CARRIER-PROTEIN]--UDP-N-ACETYLGLUCOSAMINE O-ACYLTRANSFERASE, MITOCHONDRIAL-RELATED"/>
    <property type="match status" value="1"/>
</dbReference>
<dbReference type="PROSITE" id="PS00101">
    <property type="entry name" value="HEXAPEP_TRANSFERASES"/>
    <property type="match status" value="1"/>
</dbReference>
<dbReference type="Pfam" id="PF13720">
    <property type="entry name" value="Acetyltransf_11"/>
    <property type="match status" value="1"/>
</dbReference>
<dbReference type="InterPro" id="IPR001451">
    <property type="entry name" value="Hexapep"/>
</dbReference>
<comment type="caution">
    <text evidence="12">The sequence shown here is derived from an EMBL/GenBank/DDBJ whole genome shotgun (WGS) entry which is preliminary data.</text>
</comment>
<keyword evidence="6 10" id="KW-0677">Repeat</keyword>
<dbReference type="InterPro" id="IPR011004">
    <property type="entry name" value="Trimer_LpxA-like_sf"/>
</dbReference>